<keyword evidence="2" id="KW-1185">Reference proteome</keyword>
<dbReference type="EMBL" id="JASNRB020000001">
    <property type="protein sequence ID" value="MFJ1466392.1"/>
    <property type="molecule type" value="Genomic_DNA"/>
</dbReference>
<organism evidence="1 2">
    <name type="scientific">Massilia orientalis</name>
    <dbReference type="NCBI Taxonomy" id="3050128"/>
    <lineage>
        <taxon>Bacteria</taxon>
        <taxon>Pseudomonadati</taxon>
        <taxon>Pseudomonadota</taxon>
        <taxon>Betaproteobacteria</taxon>
        <taxon>Burkholderiales</taxon>
        <taxon>Oxalobacteraceae</taxon>
        <taxon>Telluria group</taxon>
        <taxon>Massilia</taxon>
    </lineage>
</organism>
<reference evidence="1" key="1">
    <citation type="submission" date="2024-11" db="EMBL/GenBank/DDBJ databases">
        <title>Description of Massilia orientalis sp. nov., isolated from rhizosphere soil of Ageratina adenophora.</title>
        <authorList>
            <person name="Wang Y."/>
        </authorList>
    </citation>
    <scope>NUCLEOTIDE SEQUENCE</scope>
    <source>
        <strain evidence="1">YIM B02787</strain>
    </source>
</reference>
<evidence type="ECO:0000313" key="1">
    <source>
        <dbReference type="EMBL" id="MFJ1466392.1"/>
    </source>
</evidence>
<comment type="caution">
    <text evidence="1">The sequence shown here is derived from an EMBL/GenBank/DDBJ whole genome shotgun (WGS) entry which is preliminary data.</text>
</comment>
<sequence length="390" mass="42097">MPSFVTLAGSTLTVLATLYALAALLCHGRIRRARADRPPLWTPVTVLKPLCGAEPRLEENLAGLCSQTHPHVQLVFGVRDPTDPAVAVIGRLARRFPAVDMRLVVDPRIHGSNLKVSNLINMMQAARHPWLVLADSDIVVGPDYVARVTAPLAEPQVGIVTCLYHGRPLDGVWPRIGALFIDTWFAPSVRVASSGGGSAFAFGATIAVRAATLEAIGGIEVLENRLADDYRLGELVRGLGLATVLSDVNVGTDVTETGLRALWSRERRWMQTIRSLNPLGYALSFITFTLPMLALGLCLAPTAWNVALALCGAAARLGLHWRRPAPDIPAPGHAWLAPLRDCLLVLEWASAFAGTTTHWREHCLPIDTGRAAAPDRPCGVPAAHDRPSWR</sequence>
<dbReference type="Proteomes" id="UP001168096">
    <property type="component" value="Unassembled WGS sequence"/>
</dbReference>
<gene>
    <name evidence="1" type="primary">hpnI</name>
    <name evidence="1" type="ORF">QPK29_001600</name>
</gene>
<name>A0ACC7M3G7_9BURK</name>
<evidence type="ECO:0000313" key="2">
    <source>
        <dbReference type="Proteomes" id="UP001168096"/>
    </source>
</evidence>
<protein>
    <submittedName>
        <fullName evidence="1">Bacteriohopanetetrol glucosamine biosynthesis glycosyltransferase HpnI</fullName>
    </submittedName>
</protein>
<accession>A0ACC7M3G7</accession>
<proteinExistence type="predicted"/>